<dbReference type="PANTHER" id="PTHR11950:SF31">
    <property type="entry name" value="SEGMENTATION PROTEIN RUNT"/>
    <property type="match status" value="1"/>
</dbReference>
<dbReference type="InterPro" id="IPR000040">
    <property type="entry name" value="AML1_Runt"/>
</dbReference>
<organism evidence="7 8">
    <name type="scientific">Candidula unifasciata</name>
    <dbReference type="NCBI Taxonomy" id="100452"/>
    <lineage>
        <taxon>Eukaryota</taxon>
        <taxon>Metazoa</taxon>
        <taxon>Spiralia</taxon>
        <taxon>Lophotrochozoa</taxon>
        <taxon>Mollusca</taxon>
        <taxon>Gastropoda</taxon>
        <taxon>Heterobranchia</taxon>
        <taxon>Euthyneura</taxon>
        <taxon>Panpulmonata</taxon>
        <taxon>Eupulmonata</taxon>
        <taxon>Stylommatophora</taxon>
        <taxon>Helicina</taxon>
        <taxon>Helicoidea</taxon>
        <taxon>Geomitridae</taxon>
        <taxon>Candidula</taxon>
    </lineage>
</organism>
<evidence type="ECO:0000256" key="4">
    <source>
        <dbReference type="ARBA" id="ARBA00023242"/>
    </source>
</evidence>
<sequence length="869" mass="97034">MHLPADLSGFTPYHENPFMSEVGVMAGERPLTSVLSDHPGELVKTGSPNFLCSVLPSHWRSNKTLPAPFKVVALGEIKDGTKVCITAGNDENFCSELRNNTATIKNQVAKFNDLRFVGRSGRGKSFTLTIAVFTNPPQVALYQKAIKVTVDGPREPRSKTKLRTDDRHIHHHHHHLRPSPLDVTLERTSLPDPLRERQLCHLAELDRLRQHSSSGSLEHQAQLAELDRHYLDNNHRHHLQQQQHGHSGLSEMEASGALVLVDSGGHSTPLGQRSWGYETIPYSKETGQHRSHGGPARDELVYRGKTGIPLSHASHERMLSNQPGISIHTPPSRMIGSDGRGSPLPMLSDNPRSSILISSLDRQHPSPPPTLESQRYETLRSSSPDHQRSVSLHHRSHLHPREETLAAQDGQVAVPLNVRYELSPQTSRIPLESSTCLTLSTTSRFALESRLPILLQRFSNGVDIPLHDSRHSEQLYTAEINLQPSSQILQLSTGNSNLAILEDNRIVSSSHLSDNRRMHAGSMLEPHSMQALSLAPQVNGRETNRHASEYENRVIMEHPSDLRAALTFHGHHSATRPSSENAINLSMSDGHGIDTGFSASDNHSRVLQESKNDTHPNITASSLHDSRVLNSRHLDERVPQSMQSRSPVRASFPLLSHPDYINNGTTPVTLSFSSYITPSPTHLSNSFIYPQMLSQNSHHHTSPGDKSYEILGQHPDFDDKSYESPSQSRSSTDGKYYKRRLSSSRSLEEKSFEVLRPVRQASDGMFDRRQMEDKFYNGHGPPRLSDPHVIHRIEKPIPISLSSRHILERKISDLEMGDLSLRSETIHYPMTASASSVSSHGGRSDSSRSPVSRRSSDEHSDHISVWRPY</sequence>
<evidence type="ECO:0000256" key="1">
    <source>
        <dbReference type="ARBA" id="ARBA00004123"/>
    </source>
</evidence>
<feature type="compositionally biased region" description="Basic and acidic residues" evidence="5">
    <location>
        <begin position="854"/>
        <end position="869"/>
    </location>
</feature>
<keyword evidence="8" id="KW-1185">Reference proteome</keyword>
<dbReference type="SUPFAM" id="SSF49417">
    <property type="entry name" value="p53-like transcription factors"/>
    <property type="match status" value="1"/>
</dbReference>
<evidence type="ECO:0000256" key="5">
    <source>
        <dbReference type="SAM" id="MobiDB-lite"/>
    </source>
</evidence>
<feature type="region of interest" description="Disordered" evidence="5">
    <location>
        <begin position="318"/>
        <end position="395"/>
    </location>
</feature>
<dbReference type="Proteomes" id="UP000678393">
    <property type="component" value="Unassembled WGS sequence"/>
</dbReference>
<dbReference type="PRINTS" id="PR00967">
    <property type="entry name" value="ONCOGENEAML1"/>
</dbReference>
<dbReference type="Gene3D" id="2.60.40.720">
    <property type="match status" value="1"/>
</dbReference>
<keyword evidence="3" id="KW-0804">Transcription</keyword>
<gene>
    <name evidence="7" type="ORF">CUNI_LOCUS19756</name>
</gene>
<dbReference type="InterPro" id="IPR012346">
    <property type="entry name" value="p53/RUNT-type_TF_DNA-bd_sf"/>
</dbReference>
<dbReference type="EMBL" id="CAJHNH020006902">
    <property type="protein sequence ID" value="CAG5134198.1"/>
    <property type="molecule type" value="Genomic_DNA"/>
</dbReference>
<dbReference type="FunFam" id="2.60.40.720:FF:000001">
    <property type="entry name" value="Runt-related transcription factor"/>
    <property type="match status" value="1"/>
</dbReference>
<accession>A0A8S4A1D5</accession>
<feature type="compositionally biased region" description="Basic and acidic residues" evidence="5">
    <location>
        <begin position="152"/>
        <end position="168"/>
    </location>
</feature>
<comment type="caution">
    <text evidence="7">The sequence shown here is derived from an EMBL/GenBank/DDBJ whole genome shotgun (WGS) entry which is preliminary data.</text>
</comment>
<dbReference type="PANTHER" id="PTHR11950">
    <property type="entry name" value="RUNT RELATED"/>
    <property type="match status" value="1"/>
</dbReference>
<dbReference type="PROSITE" id="PS51062">
    <property type="entry name" value="RUNT"/>
    <property type="match status" value="1"/>
</dbReference>
<evidence type="ECO:0000256" key="3">
    <source>
        <dbReference type="ARBA" id="ARBA00023163"/>
    </source>
</evidence>
<feature type="region of interest" description="Disordered" evidence="5">
    <location>
        <begin position="695"/>
        <end position="742"/>
    </location>
</feature>
<feature type="compositionally biased region" description="Low complexity" evidence="5">
    <location>
        <begin position="832"/>
        <end position="841"/>
    </location>
</feature>
<dbReference type="GO" id="GO:0005634">
    <property type="term" value="C:nucleus"/>
    <property type="evidence" value="ECO:0007669"/>
    <property type="project" value="UniProtKB-SubCell"/>
</dbReference>
<evidence type="ECO:0000259" key="6">
    <source>
        <dbReference type="PROSITE" id="PS51062"/>
    </source>
</evidence>
<feature type="region of interest" description="Disordered" evidence="5">
    <location>
        <begin position="152"/>
        <end position="184"/>
    </location>
</feature>
<feature type="region of interest" description="Disordered" evidence="5">
    <location>
        <begin position="830"/>
        <end position="869"/>
    </location>
</feature>
<dbReference type="InterPro" id="IPR008967">
    <property type="entry name" value="p53-like_TF_DNA-bd_sf"/>
</dbReference>
<dbReference type="AlphaFoldDB" id="A0A8S4A1D5"/>
<evidence type="ECO:0000313" key="8">
    <source>
        <dbReference type="Proteomes" id="UP000678393"/>
    </source>
</evidence>
<feature type="compositionally biased region" description="Polar residues" evidence="5">
    <location>
        <begin position="723"/>
        <end position="733"/>
    </location>
</feature>
<keyword evidence="4" id="KW-0539">Nucleus</keyword>
<dbReference type="GO" id="GO:0005524">
    <property type="term" value="F:ATP binding"/>
    <property type="evidence" value="ECO:0007669"/>
    <property type="project" value="InterPro"/>
</dbReference>
<comment type="subcellular location">
    <subcellularLocation>
        <location evidence="1">Nucleus</location>
    </subcellularLocation>
</comment>
<feature type="compositionally biased region" description="Basic and acidic residues" evidence="5">
    <location>
        <begin position="374"/>
        <end position="388"/>
    </location>
</feature>
<dbReference type="InterPro" id="IPR013524">
    <property type="entry name" value="Runt_dom"/>
</dbReference>
<dbReference type="GO" id="GO:0000981">
    <property type="term" value="F:DNA-binding transcription factor activity, RNA polymerase II-specific"/>
    <property type="evidence" value="ECO:0007669"/>
    <property type="project" value="TreeGrafter"/>
</dbReference>
<proteinExistence type="predicted"/>
<dbReference type="Pfam" id="PF00853">
    <property type="entry name" value="Runt"/>
    <property type="match status" value="1"/>
</dbReference>
<evidence type="ECO:0000256" key="2">
    <source>
        <dbReference type="ARBA" id="ARBA00023015"/>
    </source>
</evidence>
<feature type="domain" description="Runt" evidence="6">
    <location>
        <begin position="30"/>
        <end position="158"/>
    </location>
</feature>
<name>A0A8S4A1D5_9EUPU</name>
<evidence type="ECO:0000313" key="7">
    <source>
        <dbReference type="EMBL" id="CAG5134198.1"/>
    </source>
</evidence>
<reference evidence="7" key="1">
    <citation type="submission" date="2021-04" db="EMBL/GenBank/DDBJ databases">
        <authorList>
            <consortium name="Molecular Ecology Group"/>
        </authorList>
    </citation>
    <scope>NUCLEOTIDE SEQUENCE</scope>
</reference>
<dbReference type="GO" id="GO:0000978">
    <property type="term" value="F:RNA polymerase II cis-regulatory region sequence-specific DNA binding"/>
    <property type="evidence" value="ECO:0007669"/>
    <property type="project" value="TreeGrafter"/>
</dbReference>
<dbReference type="OrthoDB" id="10029800at2759"/>
<keyword evidence="2" id="KW-0805">Transcription regulation</keyword>
<protein>
    <recommendedName>
        <fullName evidence="6">Runt domain-containing protein</fullName>
    </recommendedName>
</protein>